<dbReference type="GO" id="GO:0005524">
    <property type="term" value="F:ATP binding"/>
    <property type="evidence" value="ECO:0007669"/>
    <property type="project" value="UniProtKB-KW"/>
</dbReference>
<evidence type="ECO:0000259" key="5">
    <source>
        <dbReference type="Pfam" id="PF04265"/>
    </source>
</evidence>
<keyword evidence="3" id="KW-0418">Kinase</keyword>
<evidence type="ECO:0000313" key="6">
    <source>
        <dbReference type="EMBL" id="GCA64759.1"/>
    </source>
</evidence>
<dbReference type="GO" id="GO:0016301">
    <property type="term" value="F:kinase activity"/>
    <property type="evidence" value="ECO:0007669"/>
    <property type="project" value="UniProtKB-KW"/>
</dbReference>
<sequence>EMANLSCTLPFESCLSPLLVGVDVDSTVEGEREGESENVAFWAVGDCTVDLGPDLSLTSIGVAPIKGKATVSSSNLCYEMDNTVLEMGTSLSSSNAVQDGCTS</sequence>
<feature type="non-terminal residue" evidence="6">
    <location>
        <position position="103"/>
    </location>
</feature>
<proteinExistence type="predicted"/>
<dbReference type="Gene3D" id="3.40.50.10240">
    <property type="entry name" value="Thiamin pyrophosphokinase, catalytic domain"/>
    <property type="match status" value="1"/>
</dbReference>
<evidence type="ECO:0000256" key="2">
    <source>
        <dbReference type="ARBA" id="ARBA00022741"/>
    </source>
</evidence>
<evidence type="ECO:0000313" key="7">
    <source>
        <dbReference type="Proteomes" id="UP000265618"/>
    </source>
</evidence>
<evidence type="ECO:0000256" key="4">
    <source>
        <dbReference type="ARBA" id="ARBA00022840"/>
    </source>
</evidence>
<gene>
    <name evidence="6" type="ORF">KIPB_015304</name>
</gene>
<keyword evidence="1" id="KW-0808">Transferase</keyword>
<dbReference type="GO" id="GO:0030975">
    <property type="term" value="F:thiamine binding"/>
    <property type="evidence" value="ECO:0007669"/>
    <property type="project" value="InterPro"/>
</dbReference>
<dbReference type="EMBL" id="BDIP01008480">
    <property type="protein sequence ID" value="GCA64759.1"/>
    <property type="molecule type" value="Genomic_DNA"/>
</dbReference>
<accession>A0A391P3M9</accession>
<evidence type="ECO:0000256" key="1">
    <source>
        <dbReference type="ARBA" id="ARBA00022679"/>
    </source>
</evidence>
<dbReference type="InterPro" id="IPR036759">
    <property type="entry name" value="TPK_catalytic_sf"/>
</dbReference>
<dbReference type="Pfam" id="PF04265">
    <property type="entry name" value="TPK_B1_binding"/>
    <property type="match status" value="1"/>
</dbReference>
<dbReference type="InterPro" id="IPR036371">
    <property type="entry name" value="TPK_B1-bd_sf"/>
</dbReference>
<keyword evidence="4" id="KW-0067">ATP-binding</keyword>
<comment type="caution">
    <text evidence="6">The sequence shown here is derived from an EMBL/GenBank/DDBJ whole genome shotgun (WGS) entry which is preliminary data.</text>
</comment>
<keyword evidence="2" id="KW-0547">Nucleotide-binding</keyword>
<feature type="domain" description="Thiamin pyrophosphokinase thiamin-binding" evidence="5">
    <location>
        <begin position="58"/>
        <end position="99"/>
    </location>
</feature>
<keyword evidence="7" id="KW-1185">Reference proteome</keyword>
<evidence type="ECO:0000256" key="3">
    <source>
        <dbReference type="ARBA" id="ARBA00022777"/>
    </source>
</evidence>
<dbReference type="AlphaFoldDB" id="A0A391P3M9"/>
<dbReference type="GO" id="GO:0004788">
    <property type="term" value="F:thiamine diphosphokinase activity"/>
    <property type="evidence" value="ECO:0007669"/>
    <property type="project" value="InterPro"/>
</dbReference>
<protein>
    <recommendedName>
        <fullName evidence="5">Thiamin pyrophosphokinase thiamin-binding domain-containing protein</fullName>
    </recommendedName>
</protein>
<dbReference type="Proteomes" id="UP000265618">
    <property type="component" value="Unassembled WGS sequence"/>
</dbReference>
<feature type="non-terminal residue" evidence="6">
    <location>
        <position position="1"/>
    </location>
</feature>
<dbReference type="SUPFAM" id="SSF63862">
    <property type="entry name" value="Thiamin pyrophosphokinase, substrate-binding domain"/>
    <property type="match status" value="1"/>
</dbReference>
<organism evidence="6 7">
    <name type="scientific">Kipferlia bialata</name>
    <dbReference type="NCBI Taxonomy" id="797122"/>
    <lineage>
        <taxon>Eukaryota</taxon>
        <taxon>Metamonada</taxon>
        <taxon>Carpediemonas-like organisms</taxon>
        <taxon>Kipferlia</taxon>
    </lineage>
</organism>
<dbReference type="GO" id="GO:0009229">
    <property type="term" value="P:thiamine diphosphate biosynthetic process"/>
    <property type="evidence" value="ECO:0007669"/>
    <property type="project" value="InterPro"/>
</dbReference>
<dbReference type="InterPro" id="IPR007373">
    <property type="entry name" value="Thiamin_PyroPKinase_B1-bd"/>
</dbReference>
<reference evidence="6 7" key="1">
    <citation type="journal article" date="2018" name="PLoS ONE">
        <title>The draft genome of Kipferlia bialata reveals reductive genome evolution in fornicate parasites.</title>
        <authorList>
            <person name="Tanifuji G."/>
            <person name="Takabayashi S."/>
            <person name="Kume K."/>
            <person name="Takagi M."/>
            <person name="Nakayama T."/>
            <person name="Kamikawa R."/>
            <person name="Inagaki Y."/>
            <person name="Hashimoto T."/>
        </authorList>
    </citation>
    <scope>NUCLEOTIDE SEQUENCE [LARGE SCALE GENOMIC DNA]</scope>
    <source>
        <strain evidence="6">NY0173</strain>
    </source>
</reference>
<name>A0A391P3M9_9EUKA</name>